<sequence length="157" mass="16795">MLRTLFNARAFSVQTINRPTKANGGFGEEQRKQTGKRPAEDTAPYQNEYSSSGTHDEIAHGDEAFSANTDPAESSRKTGGSLDSSGANSAASRSEQDDHKARNTNTQASGYNKTDAASAKNTGGQNKASSQDASTSKFEKLSRDPPTQHPVAEKTRK</sequence>
<protein>
    <submittedName>
        <fullName evidence="2">Uncharacterized protein</fullName>
    </submittedName>
</protein>
<evidence type="ECO:0000313" key="3">
    <source>
        <dbReference type="Proteomes" id="UP000193685"/>
    </source>
</evidence>
<gene>
    <name evidence="2" type="ORF">BCR37DRAFT_393313</name>
</gene>
<feature type="region of interest" description="Disordered" evidence="1">
    <location>
        <begin position="1"/>
        <end position="157"/>
    </location>
</feature>
<comment type="caution">
    <text evidence="2">The sequence shown here is derived from an EMBL/GenBank/DDBJ whole genome shotgun (WGS) entry which is preliminary data.</text>
</comment>
<accession>A0A1Y2FC24</accession>
<dbReference type="GeneID" id="63787887"/>
<dbReference type="Proteomes" id="UP000193685">
    <property type="component" value="Unassembled WGS sequence"/>
</dbReference>
<reference evidence="2 3" key="1">
    <citation type="submission" date="2016-07" db="EMBL/GenBank/DDBJ databases">
        <title>Pervasive Adenine N6-methylation of Active Genes in Fungi.</title>
        <authorList>
            <consortium name="DOE Joint Genome Institute"/>
            <person name="Mondo S.J."/>
            <person name="Dannebaum R.O."/>
            <person name="Kuo R.C."/>
            <person name="Labutti K."/>
            <person name="Haridas S."/>
            <person name="Kuo A."/>
            <person name="Salamov A."/>
            <person name="Ahrendt S.R."/>
            <person name="Lipzen A."/>
            <person name="Sullivan W."/>
            <person name="Andreopoulos W.B."/>
            <person name="Clum A."/>
            <person name="Lindquist E."/>
            <person name="Daum C."/>
            <person name="Ramamoorthy G.K."/>
            <person name="Gryganskyi A."/>
            <person name="Culley D."/>
            <person name="Magnuson J.K."/>
            <person name="James T.Y."/>
            <person name="O'Malley M.A."/>
            <person name="Stajich J.E."/>
            <person name="Spatafora J.W."/>
            <person name="Visel A."/>
            <person name="Grigoriev I.V."/>
        </authorList>
    </citation>
    <scope>NUCLEOTIDE SEQUENCE [LARGE SCALE GENOMIC DNA]</scope>
    <source>
        <strain evidence="2 3">12-1054</strain>
    </source>
</reference>
<name>A0A1Y2FC24_PROLT</name>
<feature type="compositionally biased region" description="Polar residues" evidence="1">
    <location>
        <begin position="119"/>
        <end position="136"/>
    </location>
</feature>
<evidence type="ECO:0000256" key="1">
    <source>
        <dbReference type="SAM" id="MobiDB-lite"/>
    </source>
</evidence>
<keyword evidence="3" id="KW-1185">Reference proteome</keyword>
<feature type="compositionally biased region" description="Basic and acidic residues" evidence="1">
    <location>
        <begin position="28"/>
        <end position="40"/>
    </location>
</feature>
<feature type="compositionally biased region" description="Basic and acidic residues" evidence="1">
    <location>
        <begin position="54"/>
        <end position="63"/>
    </location>
</feature>
<feature type="compositionally biased region" description="Polar residues" evidence="1">
    <location>
        <begin position="66"/>
        <end position="93"/>
    </location>
</feature>
<proteinExistence type="predicted"/>
<organism evidence="2 3">
    <name type="scientific">Protomyces lactucae-debilis</name>
    <dbReference type="NCBI Taxonomy" id="2754530"/>
    <lineage>
        <taxon>Eukaryota</taxon>
        <taxon>Fungi</taxon>
        <taxon>Dikarya</taxon>
        <taxon>Ascomycota</taxon>
        <taxon>Taphrinomycotina</taxon>
        <taxon>Taphrinomycetes</taxon>
        <taxon>Taphrinales</taxon>
        <taxon>Protomycetaceae</taxon>
        <taxon>Protomyces</taxon>
    </lineage>
</organism>
<dbReference type="AlphaFoldDB" id="A0A1Y2FC24"/>
<dbReference type="RefSeq" id="XP_040724827.1">
    <property type="nucleotide sequence ID" value="XM_040871288.1"/>
</dbReference>
<dbReference type="EMBL" id="MCFI01000011">
    <property type="protein sequence ID" value="ORY81451.1"/>
    <property type="molecule type" value="Genomic_DNA"/>
</dbReference>
<evidence type="ECO:0000313" key="2">
    <source>
        <dbReference type="EMBL" id="ORY81451.1"/>
    </source>
</evidence>
<feature type="compositionally biased region" description="Polar residues" evidence="1">
    <location>
        <begin position="103"/>
        <end position="112"/>
    </location>
</feature>
<feature type="compositionally biased region" description="Polar residues" evidence="1">
    <location>
        <begin position="44"/>
        <end position="53"/>
    </location>
</feature>